<organism evidence="3 4">
    <name type="scientific">Panagrellus redivivus</name>
    <name type="common">Microworm</name>
    <dbReference type="NCBI Taxonomy" id="6233"/>
    <lineage>
        <taxon>Eukaryota</taxon>
        <taxon>Metazoa</taxon>
        <taxon>Ecdysozoa</taxon>
        <taxon>Nematoda</taxon>
        <taxon>Chromadorea</taxon>
        <taxon>Rhabditida</taxon>
        <taxon>Tylenchina</taxon>
        <taxon>Panagrolaimomorpha</taxon>
        <taxon>Panagrolaimoidea</taxon>
        <taxon>Panagrolaimidae</taxon>
        <taxon>Panagrellus</taxon>
    </lineage>
</organism>
<keyword evidence="2" id="KW-0472">Membrane</keyword>
<feature type="region of interest" description="Disordered" evidence="1">
    <location>
        <begin position="1"/>
        <end position="100"/>
    </location>
</feature>
<dbReference type="Proteomes" id="UP000492821">
    <property type="component" value="Unassembled WGS sequence"/>
</dbReference>
<keyword evidence="2" id="KW-0812">Transmembrane</keyword>
<evidence type="ECO:0000313" key="3">
    <source>
        <dbReference type="Proteomes" id="UP000492821"/>
    </source>
</evidence>
<feature type="compositionally biased region" description="Pro residues" evidence="1">
    <location>
        <begin position="45"/>
        <end position="57"/>
    </location>
</feature>
<accession>A0A7E4VEQ8</accession>
<reference evidence="3" key="1">
    <citation type="journal article" date="2013" name="Genetics">
        <title>The draft genome and transcriptome of Panagrellus redivivus are shaped by the harsh demands of a free-living lifestyle.</title>
        <authorList>
            <person name="Srinivasan J."/>
            <person name="Dillman A.R."/>
            <person name="Macchietto M.G."/>
            <person name="Heikkinen L."/>
            <person name="Lakso M."/>
            <person name="Fracchia K.M."/>
            <person name="Antoshechkin I."/>
            <person name="Mortazavi A."/>
            <person name="Wong G."/>
            <person name="Sternberg P.W."/>
        </authorList>
    </citation>
    <scope>NUCLEOTIDE SEQUENCE [LARGE SCALE GENOMIC DNA]</scope>
    <source>
        <strain evidence="3">MT8872</strain>
    </source>
</reference>
<proteinExistence type="predicted"/>
<feature type="compositionally biased region" description="Basic and acidic residues" evidence="1">
    <location>
        <begin position="1"/>
        <end position="23"/>
    </location>
</feature>
<feature type="transmembrane region" description="Helical" evidence="2">
    <location>
        <begin position="193"/>
        <end position="216"/>
    </location>
</feature>
<dbReference type="WBParaSite" id="Pan_g19901.t1">
    <property type="protein sequence ID" value="Pan_g19901.t1"/>
    <property type="gene ID" value="Pan_g19901"/>
</dbReference>
<keyword evidence="2" id="KW-1133">Transmembrane helix</keyword>
<dbReference type="InterPro" id="IPR028054">
    <property type="entry name" value="DUF4481"/>
</dbReference>
<dbReference type="PANTHER" id="PTHR31193">
    <property type="entry name" value="TRANSMEMBRANE PROTEIN C9ORF91"/>
    <property type="match status" value="1"/>
</dbReference>
<evidence type="ECO:0000256" key="1">
    <source>
        <dbReference type="SAM" id="MobiDB-lite"/>
    </source>
</evidence>
<dbReference type="AlphaFoldDB" id="A0A7E4VEQ8"/>
<name>A0A7E4VEQ8_PANRE</name>
<keyword evidence="3" id="KW-1185">Reference proteome</keyword>
<evidence type="ECO:0000256" key="2">
    <source>
        <dbReference type="SAM" id="Phobius"/>
    </source>
</evidence>
<protein>
    <submittedName>
        <fullName evidence="4">BTB domain-containing protein</fullName>
    </submittedName>
</protein>
<feature type="transmembrane region" description="Helical" evidence="2">
    <location>
        <begin position="169"/>
        <end position="187"/>
    </location>
</feature>
<reference evidence="4" key="2">
    <citation type="submission" date="2020-10" db="UniProtKB">
        <authorList>
            <consortium name="WormBaseParasite"/>
        </authorList>
    </citation>
    <scope>IDENTIFICATION</scope>
</reference>
<sequence length="363" mass="41100">MGTVKEEWVSFDESLPKMHRGSDDPLQEGELNDIPLDEEKKPAPISLPPPVVPPRPSRSPVMDDVPAEIVISKHEEHSKHSSRRSSVDSGGLQPKPAALDNVNRNGKIAATIFPTNSHLAWVAPPVYDRDTLPQALADVGLPAEVYTAIVRRITDDTRFRCYAMGFSRILPTWVVFSIFFLLLMLVSSPDGGFAVMVMTLCWMVMLFVGVFFCIVIRKHLRIGLTECIGEANKDLLHHSLIVGVQDRGQLSCHKVVLIFMKYDVSECLVDIEKLLRVSNASTKPKPIIMTHDEMTNAVDCLLRGYIQPYIKGHVKRRFLFPTRPSEGVSDFRPKHCQKQHCLCQYIEAEHFNTIKETWYERLI</sequence>
<dbReference type="PANTHER" id="PTHR31193:SF1">
    <property type="entry name" value="TRANSMEMBRANE PROTEIN 268"/>
    <property type="match status" value="1"/>
</dbReference>
<evidence type="ECO:0000313" key="4">
    <source>
        <dbReference type="WBParaSite" id="Pan_g19901.t1"/>
    </source>
</evidence>